<keyword evidence="1" id="KW-0472">Membrane</keyword>
<keyword evidence="1" id="KW-1133">Transmembrane helix</keyword>
<proteinExistence type="predicted"/>
<organism evidence="2 3">
    <name type="scientific">Chania multitudinisentens RB-25</name>
    <dbReference type="NCBI Taxonomy" id="1441930"/>
    <lineage>
        <taxon>Bacteria</taxon>
        <taxon>Pseudomonadati</taxon>
        <taxon>Pseudomonadota</taxon>
        <taxon>Gammaproteobacteria</taxon>
        <taxon>Enterobacterales</taxon>
        <taxon>Yersiniaceae</taxon>
        <taxon>Chania</taxon>
    </lineage>
</organism>
<name>W0LKW1_9GAMM</name>
<feature type="transmembrane region" description="Helical" evidence="1">
    <location>
        <begin position="73"/>
        <end position="90"/>
    </location>
</feature>
<protein>
    <submittedName>
        <fullName evidence="2">Uncharacterized protein</fullName>
    </submittedName>
</protein>
<dbReference type="KEGG" id="sfo:Z042_03465"/>
<dbReference type="HOGENOM" id="CLU_2182133_0_0_6"/>
<evidence type="ECO:0000256" key="1">
    <source>
        <dbReference type="SAM" id="Phobius"/>
    </source>
</evidence>
<dbReference type="EMBL" id="CP007044">
    <property type="protein sequence ID" value="AHG22635.1"/>
    <property type="molecule type" value="Genomic_DNA"/>
</dbReference>
<sequence>MKKAKSVTRLLLESGFSKQDILFFKKQSKKPGIDYKKEIYLSGKAALKTISMLLVLLIIWIIWSLIAKTIEDTLIIVFLFSIITFFSLILKKNRDYIKALIYFLKYNQLF</sequence>
<reference evidence="2 3" key="1">
    <citation type="submission" date="2014-01" db="EMBL/GenBank/DDBJ databases">
        <title>Isolation of Serratia multitudinisentens RB-25 from Ex-Landfill site.</title>
        <authorList>
            <person name="Robson E.H.J."/>
        </authorList>
    </citation>
    <scope>NUCLEOTIDE SEQUENCE [LARGE SCALE GENOMIC DNA]</scope>
    <source>
        <strain evidence="2 3">RB-25</strain>
    </source>
</reference>
<accession>W0LKW1</accession>
<keyword evidence="1" id="KW-0812">Transmembrane</keyword>
<reference evidence="2 3" key="2">
    <citation type="submission" date="2015-03" db="EMBL/GenBank/DDBJ databases">
        <authorList>
            <person name="Chan K.-G."/>
        </authorList>
    </citation>
    <scope>NUCLEOTIDE SEQUENCE [LARGE SCALE GENOMIC DNA]</scope>
    <source>
        <strain evidence="2 3">RB-25</strain>
    </source>
</reference>
<dbReference type="AlphaFoldDB" id="W0LKW1"/>
<gene>
    <name evidence="2" type="ORF">Z042_03465</name>
</gene>
<dbReference type="Proteomes" id="UP000019030">
    <property type="component" value="Chromosome"/>
</dbReference>
<evidence type="ECO:0000313" key="2">
    <source>
        <dbReference type="EMBL" id="AHG22635.1"/>
    </source>
</evidence>
<evidence type="ECO:0000313" key="3">
    <source>
        <dbReference type="Proteomes" id="UP000019030"/>
    </source>
</evidence>
<dbReference type="RefSeq" id="WP_024913649.1">
    <property type="nucleotide sequence ID" value="NZ_CP007044.2"/>
</dbReference>
<keyword evidence="3" id="KW-1185">Reference proteome</keyword>
<feature type="transmembrane region" description="Helical" evidence="1">
    <location>
        <begin position="45"/>
        <end position="67"/>
    </location>
</feature>